<organism evidence="1 2">
    <name type="scientific">Carpinus fangiana</name>
    <dbReference type="NCBI Taxonomy" id="176857"/>
    <lineage>
        <taxon>Eukaryota</taxon>
        <taxon>Viridiplantae</taxon>
        <taxon>Streptophyta</taxon>
        <taxon>Embryophyta</taxon>
        <taxon>Tracheophyta</taxon>
        <taxon>Spermatophyta</taxon>
        <taxon>Magnoliopsida</taxon>
        <taxon>eudicotyledons</taxon>
        <taxon>Gunneridae</taxon>
        <taxon>Pentapetalae</taxon>
        <taxon>rosids</taxon>
        <taxon>fabids</taxon>
        <taxon>Fagales</taxon>
        <taxon>Betulaceae</taxon>
        <taxon>Carpinus</taxon>
    </lineage>
</organism>
<keyword evidence="2" id="KW-1185">Reference proteome</keyword>
<dbReference type="AlphaFoldDB" id="A0A5N6KQZ4"/>
<comment type="caution">
    <text evidence="1">The sequence shown here is derived from an EMBL/GenBank/DDBJ whole genome shotgun (WGS) entry which is preliminary data.</text>
</comment>
<dbReference type="Proteomes" id="UP000327013">
    <property type="component" value="Unassembled WGS sequence"/>
</dbReference>
<evidence type="ECO:0000313" key="1">
    <source>
        <dbReference type="EMBL" id="KAB8338940.1"/>
    </source>
</evidence>
<protein>
    <submittedName>
        <fullName evidence="1">Uncharacterized protein</fullName>
    </submittedName>
</protein>
<evidence type="ECO:0000313" key="2">
    <source>
        <dbReference type="Proteomes" id="UP000327013"/>
    </source>
</evidence>
<name>A0A5N6KQZ4_9ROSI</name>
<accession>A0A5N6KQZ4</accession>
<proteinExistence type="predicted"/>
<dbReference type="EMBL" id="VIBQ01000010">
    <property type="protein sequence ID" value="KAB8338940.1"/>
    <property type="molecule type" value="Genomic_DNA"/>
</dbReference>
<reference evidence="1 2" key="1">
    <citation type="submission" date="2019-06" db="EMBL/GenBank/DDBJ databases">
        <title>A chromosomal-level reference genome of Carpinus fangiana (Coryloideae, Betulaceae).</title>
        <authorList>
            <person name="Yang X."/>
            <person name="Wang Z."/>
            <person name="Zhang L."/>
            <person name="Hao G."/>
            <person name="Liu J."/>
            <person name="Yang Y."/>
        </authorList>
    </citation>
    <scope>NUCLEOTIDE SEQUENCE [LARGE SCALE GENOMIC DNA]</scope>
    <source>
        <strain evidence="1">Cfa_2016G</strain>
        <tissue evidence="1">Leaf</tissue>
    </source>
</reference>
<gene>
    <name evidence="1" type="ORF">FH972_021880</name>
</gene>
<sequence>MDPAMRYYYAIHGLPSPDTISAIVPQIQLDIEPTTSDYFLGACFSLATSPCLDESIVDGSHEPRPVYRYIRHRRSNAISVTAPPNKSLPPLPVERLGRRRAIRFARLGSTVVAESLQPLAIHPDVPARIATAAVRFIDETTLLPLSSAAEADALPVELTSPLPNPMFTNHASRASRCSSASSSTFSADSVSTDLLFDDSWEMIDPSTETDTSDATVSQPSTPRIVDPRGCACAMHLSNHHDESSKQHRAEMDSFRIGPEEDKDDFLLAWLERACR</sequence>